<proteinExistence type="predicted"/>
<reference evidence="3" key="1">
    <citation type="submission" date="2010-07" db="EMBL/GenBank/DDBJ databases">
        <title>The genome sequence of Gaeumannomyces graminis var. tritici strain R3-111a-1.</title>
        <authorList>
            <consortium name="The Broad Institute Genome Sequencing Platform"/>
            <person name="Ma L.-J."/>
            <person name="Dead R."/>
            <person name="Young S."/>
            <person name="Zeng Q."/>
            <person name="Koehrsen M."/>
            <person name="Alvarado L."/>
            <person name="Berlin A."/>
            <person name="Chapman S.B."/>
            <person name="Chen Z."/>
            <person name="Freedman E."/>
            <person name="Gellesch M."/>
            <person name="Goldberg J."/>
            <person name="Griggs A."/>
            <person name="Gujja S."/>
            <person name="Heilman E.R."/>
            <person name="Heiman D."/>
            <person name="Hepburn T."/>
            <person name="Howarth C."/>
            <person name="Jen D."/>
            <person name="Larson L."/>
            <person name="Mehta T."/>
            <person name="Neiman D."/>
            <person name="Pearson M."/>
            <person name="Roberts A."/>
            <person name="Saif S."/>
            <person name="Shea T."/>
            <person name="Shenoy N."/>
            <person name="Sisk P."/>
            <person name="Stolte C."/>
            <person name="Sykes S."/>
            <person name="Walk T."/>
            <person name="White J."/>
            <person name="Yandava C."/>
            <person name="Haas B."/>
            <person name="Nusbaum C."/>
            <person name="Birren B."/>
        </authorList>
    </citation>
    <scope>NUCLEOTIDE SEQUENCE [LARGE SCALE GENOMIC DNA]</scope>
    <source>
        <strain evidence="3">R3-111a-1</strain>
    </source>
</reference>
<reference evidence="2" key="5">
    <citation type="submission" date="2018-04" db="UniProtKB">
        <authorList>
            <consortium name="EnsemblFungi"/>
        </authorList>
    </citation>
    <scope>IDENTIFICATION</scope>
    <source>
        <strain evidence="2">R3-111a-1</strain>
    </source>
</reference>
<name>J3P4F8_GAET3</name>
<evidence type="ECO:0000313" key="1">
    <source>
        <dbReference type="EMBL" id="EJT74555.1"/>
    </source>
</evidence>
<dbReference type="GeneID" id="20348853"/>
<evidence type="ECO:0000313" key="3">
    <source>
        <dbReference type="Proteomes" id="UP000006039"/>
    </source>
</evidence>
<reference evidence="1" key="2">
    <citation type="submission" date="2010-07" db="EMBL/GenBank/DDBJ databases">
        <authorList>
            <consortium name="The Broad Institute Genome Sequencing Platform"/>
            <consortium name="Broad Institute Genome Sequencing Center for Infectious Disease"/>
            <person name="Ma L.-J."/>
            <person name="Dead R."/>
            <person name="Young S."/>
            <person name="Zeng Q."/>
            <person name="Koehrsen M."/>
            <person name="Alvarado L."/>
            <person name="Berlin A."/>
            <person name="Chapman S.B."/>
            <person name="Chen Z."/>
            <person name="Freedman E."/>
            <person name="Gellesch M."/>
            <person name="Goldberg J."/>
            <person name="Griggs A."/>
            <person name="Gujja S."/>
            <person name="Heilman E.R."/>
            <person name="Heiman D."/>
            <person name="Hepburn T."/>
            <person name="Howarth C."/>
            <person name="Jen D."/>
            <person name="Larson L."/>
            <person name="Mehta T."/>
            <person name="Neiman D."/>
            <person name="Pearson M."/>
            <person name="Roberts A."/>
            <person name="Saif S."/>
            <person name="Shea T."/>
            <person name="Shenoy N."/>
            <person name="Sisk P."/>
            <person name="Stolte C."/>
            <person name="Sykes S."/>
            <person name="Walk T."/>
            <person name="White J."/>
            <person name="Yandava C."/>
            <person name="Haas B."/>
            <person name="Nusbaum C."/>
            <person name="Birren B."/>
        </authorList>
    </citation>
    <scope>NUCLEOTIDE SEQUENCE</scope>
    <source>
        <strain evidence="1">R3-111a-1</strain>
    </source>
</reference>
<dbReference type="RefSeq" id="XP_009224499.1">
    <property type="nucleotide sequence ID" value="XM_009226235.1"/>
</dbReference>
<dbReference type="EMBL" id="GL385398">
    <property type="protein sequence ID" value="EJT74555.1"/>
    <property type="molecule type" value="Genomic_DNA"/>
</dbReference>
<reference evidence="1" key="3">
    <citation type="submission" date="2010-09" db="EMBL/GenBank/DDBJ databases">
        <title>Annotation of Gaeumannomyces graminis var. tritici R3-111a-1.</title>
        <authorList>
            <consortium name="The Broad Institute Genome Sequencing Platform"/>
            <person name="Ma L.-J."/>
            <person name="Dead R."/>
            <person name="Young S.K."/>
            <person name="Zeng Q."/>
            <person name="Gargeya S."/>
            <person name="Fitzgerald M."/>
            <person name="Haas B."/>
            <person name="Abouelleil A."/>
            <person name="Alvarado L."/>
            <person name="Arachchi H.M."/>
            <person name="Berlin A."/>
            <person name="Brown A."/>
            <person name="Chapman S.B."/>
            <person name="Chen Z."/>
            <person name="Dunbar C."/>
            <person name="Freedman E."/>
            <person name="Gearin G."/>
            <person name="Gellesch M."/>
            <person name="Goldberg J."/>
            <person name="Griggs A."/>
            <person name="Gujja S."/>
            <person name="Heiman D."/>
            <person name="Howarth C."/>
            <person name="Larson L."/>
            <person name="Lui A."/>
            <person name="MacDonald P.J.P."/>
            <person name="Mehta T."/>
            <person name="Montmayeur A."/>
            <person name="Murphy C."/>
            <person name="Neiman D."/>
            <person name="Pearson M."/>
            <person name="Priest M."/>
            <person name="Roberts A."/>
            <person name="Saif S."/>
            <person name="Shea T."/>
            <person name="Shenoy N."/>
            <person name="Sisk P."/>
            <person name="Stolte C."/>
            <person name="Sykes S."/>
            <person name="Yandava C."/>
            <person name="Wortman J."/>
            <person name="Nusbaum C."/>
            <person name="Birren B."/>
        </authorList>
    </citation>
    <scope>NUCLEOTIDE SEQUENCE</scope>
    <source>
        <strain evidence="1">R3-111a-1</strain>
    </source>
</reference>
<dbReference type="EnsemblFungi" id="EJT74555">
    <property type="protein sequence ID" value="EJT74555"/>
    <property type="gene ID" value="GGTG_08395"/>
</dbReference>
<dbReference type="HOGENOM" id="CLU_1240214_0_0_1"/>
<organism evidence="1">
    <name type="scientific">Gaeumannomyces tritici (strain R3-111a-1)</name>
    <name type="common">Wheat and barley take-all root rot fungus</name>
    <name type="synonym">Gaeumannomyces graminis var. tritici</name>
    <dbReference type="NCBI Taxonomy" id="644352"/>
    <lineage>
        <taxon>Eukaryota</taxon>
        <taxon>Fungi</taxon>
        <taxon>Dikarya</taxon>
        <taxon>Ascomycota</taxon>
        <taxon>Pezizomycotina</taxon>
        <taxon>Sordariomycetes</taxon>
        <taxon>Sordariomycetidae</taxon>
        <taxon>Magnaporthales</taxon>
        <taxon>Magnaporthaceae</taxon>
        <taxon>Gaeumannomyces</taxon>
    </lineage>
</organism>
<dbReference type="VEuPathDB" id="FungiDB:GGTG_08395"/>
<evidence type="ECO:0000313" key="2">
    <source>
        <dbReference type="EnsemblFungi" id="EJT74555"/>
    </source>
</evidence>
<gene>
    <name evidence="2" type="primary">20348853</name>
    <name evidence="1" type="ORF">GGTG_08395</name>
</gene>
<dbReference type="AlphaFoldDB" id="J3P4F8"/>
<dbReference type="Proteomes" id="UP000006039">
    <property type="component" value="Unassembled WGS sequence"/>
</dbReference>
<keyword evidence="3" id="KW-1185">Reference proteome</keyword>
<protein>
    <submittedName>
        <fullName evidence="1 2">Uncharacterized protein</fullName>
    </submittedName>
</protein>
<sequence length="223" mass="24186">MPVRVCYAASPPVAVLVVRSPCWVDLLTWSSSLSVSRAASSRGQAGIDRITAECSHHPWHPGALGHPDYHGYFIGRMDTQGDLPLEIADPSTSNKECHWKNWSTRRAALAAPPTVRFLTRCRTAGGMWASGRIPICVVCLTMPPPMAQVCVIARTVSGVETLLPSHASASSLDRRGTLAAKQPSVSLLLSSGLWTGPELRISQITRQTARMALWPLQRPDMAI</sequence>
<reference evidence="2" key="4">
    <citation type="journal article" date="2015" name="G3 (Bethesda)">
        <title>Genome sequences of three phytopathogenic species of the Magnaporthaceae family of fungi.</title>
        <authorList>
            <person name="Okagaki L.H."/>
            <person name="Nunes C.C."/>
            <person name="Sailsbery J."/>
            <person name="Clay B."/>
            <person name="Brown D."/>
            <person name="John T."/>
            <person name="Oh Y."/>
            <person name="Young N."/>
            <person name="Fitzgerald M."/>
            <person name="Haas B.J."/>
            <person name="Zeng Q."/>
            <person name="Young S."/>
            <person name="Adiconis X."/>
            <person name="Fan L."/>
            <person name="Levin J.Z."/>
            <person name="Mitchell T.K."/>
            <person name="Okubara P.A."/>
            <person name="Farman M.L."/>
            <person name="Kohn L.M."/>
            <person name="Birren B."/>
            <person name="Ma L.-J."/>
            <person name="Dean R.A."/>
        </authorList>
    </citation>
    <scope>NUCLEOTIDE SEQUENCE</scope>
    <source>
        <strain evidence="2">R3-111a-1</strain>
    </source>
</reference>
<accession>J3P4F8</accession>